<sequence>MKKSIRNKFLTISDSSYSKRDSLYSLQDDDGKVNFGLLKEKVNTWCEDGVDLNHILKQLTIEQAKELLPSIFITKVLGDEGGCYWAFRGLSVEMAAVLAEFLAKNVRILPRQLGEMLKEQPTEIAKVILENFKTELPLIIKSVNDISIVASYIGECTTFYEEVLPVLDLSTILTSYQHIRTLPSGKIYKETIAIQIAKQANTIFQKNHFSMHDFMNIIVFVPSENTEYYNLMYLAMLQALPKVLNYATNKQNNADPVTDEIFYFLKYLKNSSQEVQNKVWSALKEHLPRIITQSKEKMALLRDYEKYPEQYWQFLSIFPDSYKRDDLVHFSPERTPLAALIIELSAYKKERNKNPNNYYYFGIFKCFGAYSKAEKFDAVDNLIKAVFTPENAELDSKHIAVLSQGNVSRLLKRWARDYGLDCEKFLNGFQKNDILMQCK</sequence>
<name>A0ABV8CC23_9GAMM</name>
<gene>
    <name evidence="1" type="ORF">ACFORL_00225</name>
</gene>
<organism evidence="1 2">
    <name type="scientific">Legionella dresdenensis</name>
    <dbReference type="NCBI Taxonomy" id="450200"/>
    <lineage>
        <taxon>Bacteria</taxon>
        <taxon>Pseudomonadati</taxon>
        <taxon>Pseudomonadota</taxon>
        <taxon>Gammaproteobacteria</taxon>
        <taxon>Legionellales</taxon>
        <taxon>Legionellaceae</taxon>
        <taxon>Legionella</taxon>
    </lineage>
</organism>
<keyword evidence="2" id="KW-1185">Reference proteome</keyword>
<proteinExistence type="predicted"/>
<reference evidence="2" key="1">
    <citation type="journal article" date="2019" name="Int. J. Syst. Evol. Microbiol.">
        <title>The Global Catalogue of Microorganisms (GCM) 10K type strain sequencing project: providing services to taxonomists for standard genome sequencing and annotation.</title>
        <authorList>
            <consortium name="The Broad Institute Genomics Platform"/>
            <consortium name="The Broad Institute Genome Sequencing Center for Infectious Disease"/>
            <person name="Wu L."/>
            <person name="Ma J."/>
        </authorList>
    </citation>
    <scope>NUCLEOTIDE SEQUENCE [LARGE SCALE GENOMIC DNA]</scope>
    <source>
        <strain evidence="2">CCUG 59858</strain>
    </source>
</reference>
<dbReference type="Proteomes" id="UP001595758">
    <property type="component" value="Unassembled WGS sequence"/>
</dbReference>
<comment type="caution">
    <text evidence="1">The sequence shown here is derived from an EMBL/GenBank/DDBJ whole genome shotgun (WGS) entry which is preliminary data.</text>
</comment>
<accession>A0ABV8CC23</accession>
<dbReference type="EMBL" id="JBHSAB010000001">
    <property type="protein sequence ID" value="MFC3907501.1"/>
    <property type="molecule type" value="Genomic_DNA"/>
</dbReference>
<evidence type="ECO:0000313" key="2">
    <source>
        <dbReference type="Proteomes" id="UP001595758"/>
    </source>
</evidence>
<evidence type="ECO:0000313" key="1">
    <source>
        <dbReference type="EMBL" id="MFC3907501.1"/>
    </source>
</evidence>
<protein>
    <submittedName>
        <fullName evidence="1">Uncharacterized protein</fullName>
    </submittedName>
</protein>
<dbReference type="RefSeq" id="WP_382339920.1">
    <property type="nucleotide sequence ID" value="NZ_JBHSAB010000001.1"/>
</dbReference>